<protein>
    <recommendedName>
        <fullName evidence="4">Lipoprotein</fullName>
    </recommendedName>
</protein>
<dbReference type="Proteomes" id="UP000215214">
    <property type="component" value="Chromosome TJEJU"/>
</dbReference>
<dbReference type="RefSeq" id="WP_095070078.1">
    <property type="nucleotide sequence ID" value="NZ_LT899436.1"/>
</dbReference>
<keyword evidence="1" id="KW-0732">Signal</keyword>
<evidence type="ECO:0008006" key="4">
    <source>
        <dbReference type="Google" id="ProtNLM"/>
    </source>
</evidence>
<evidence type="ECO:0000313" key="3">
    <source>
        <dbReference type="Proteomes" id="UP000215214"/>
    </source>
</evidence>
<feature type="signal peptide" evidence="1">
    <location>
        <begin position="1"/>
        <end position="21"/>
    </location>
</feature>
<gene>
    <name evidence="2" type="ORF">TJEJU_1074</name>
</gene>
<name>A0A238U8A5_9FLAO</name>
<accession>A0A238U8A5</accession>
<dbReference type="KEGG" id="tje:TJEJU_1074"/>
<feature type="chain" id="PRO_5012805451" description="Lipoprotein" evidence="1">
    <location>
        <begin position="22"/>
        <end position="260"/>
    </location>
</feature>
<dbReference type="AlphaFoldDB" id="A0A238U8A5"/>
<organism evidence="2 3">
    <name type="scientific">Tenacibaculum jejuense</name>
    <dbReference type="NCBI Taxonomy" id="584609"/>
    <lineage>
        <taxon>Bacteria</taxon>
        <taxon>Pseudomonadati</taxon>
        <taxon>Bacteroidota</taxon>
        <taxon>Flavobacteriia</taxon>
        <taxon>Flavobacteriales</taxon>
        <taxon>Flavobacteriaceae</taxon>
        <taxon>Tenacibaculum</taxon>
    </lineage>
</organism>
<proteinExistence type="predicted"/>
<reference evidence="2 3" key="1">
    <citation type="submission" date="2017-07" db="EMBL/GenBank/DDBJ databases">
        <authorList>
            <person name="Sun Z.S."/>
            <person name="Albrecht U."/>
            <person name="Echele G."/>
            <person name="Lee C.C."/>
        </authorList>
    </citation>
    <scope>NUCLEOTIDE SEQUENCE [LARGE SCALE GENOMIC DNA]</scope>
    <source>
        <strain evidence="3">type strain: KCTC 22618</strain>
    </source>
</reference>
<sequence>MKRIAYSLVIALTLAFLTSCEVEWETKFNKDGGGKYSMIMDMSAMLEMTAGMPSNKKKKENELKDTVIDFSKILEEKKDSIAKLPAEEQKKLKELEDLKVTIEADTAINKAIVRIDYDFDDLEDLKSVGKKMRLADLDKFVKMGSKGKMKKEKEDEAEEKEDDKFPAITDMLNIEYSGKKFVSKLSEEATKEIKKNSGDNNPFASLIKFKVRYIFPHKIKNVSNEDVRILSSFKGIEFNVSVADLSKNPDYLNVEVEFEK</sequence>
<dbReference type="EMBL" id="LT899436">
    <property type="protein sequence ID" value="SNR14828.1"/>
    <property type="molecule type" value="Genomic_DNA"/>
</dbReference>
<dbReference type="PROSITE" id="PS51257">
    <property type="entry name" value="PROKAR_LIPOPROTEIN"/>
    <property type="match status" value="1"/>
</dbReference>
<evidence type="ECO:0000313" key="2">
    <source>
        <dbReference type="EMBL" id="SNR14828.1"/>
    </source>
</evidence>
<keyword evidence="3" id="KW-1185">Reference proteome</keyword>
<evidence type="ECO:0000256" key="1">
    <source>
        <dbReference type="SAM" id="SignalP"/>
    </source>
</evidence>
<dbReference type="OrthoDB" id="978531at2"/>